<accession>A0ABT3Q2E1</accession>
<feature type="transmembrane region" description="Helical" evidence="1">
    <location>
        <begin position="39"/>
        <end position="58"/>
    </location>
</feature>
<evidence type="ECO:0000313" key="2">
    <source>
        <dbReference type="EMBL" id="MCW9714270.1"/>
    </source>
</evidence>
<protein>
    <submittedName>
        <fullName evidence="2">Uncharacterized protein</fullName>
    </submittedName>
</protein>
<dbReference type="EMBL" id="JAJNDC010000005">
    <property type="protein sequence ID" value="MCW9714270.1"/>
    <property type="molecule type" value="Genomic_DNA"/>
</dbReference>
<proteinExistence type="predicted"/>
<dbReference type="Proteomes" id="UP001207337">
    <property type="component" value="Unassembled WGS sequence"/>
</dbReference>
<evidence type="ECO:0000256" key="1">
    <source>
        <dbReference type="SAM" id="Phobius"/>
    </source>
</evidence>
<feature type="transmembrane region" description="Helical" evidence="1">
    <location>
        <begin position="145"/>
        <end position="172"/>
    </location>
</feature>
<keyword evidence="1" id="KW-1133">Transmembrane helix</keyword>
<keyword evidence="1" id="KW-0472">Membrane</keyword>
<comment type="caution">
    <text evidence="2">The sequence shown here is derived from an EMBL/GenBank/DDBJ whole genome shotgun (WGS) entry which is preliminary data.</text>
</comment>
<gene>
    <name evidence="2" type="ORF">LQ318_15285</name>
</gene>
<keyword evidence="3" id="KW-1185">Reference proteome</keyword>
<keyword evidence="1" id="KW-0812">Transmembrane</keyword>
<sequence>MIKGKTELDEQVSDEEYQSKKIHYLNSELQVDLAFNKSLMNLSAGGLVLSVTFMQLFVKDGGLALKGLLWTSWILLLAATVLCLFFFKIVQSSLRNKHQKLEYMFNTDPPERYDEAFEEINRESIREALGDIRWSEKIKKKLNSVLSFLAVHFPLITSVLFISGVIFLLLFVSYNL</sequence>
<feature type="transmembrane region" description="Helical" evidence="1">
    <location>
        <begin position="70"/>
        <end position="90"/>
    </location>
</feature>
<name>A0ABT3Q2E1_9BACT</name>
<evidence type="ECO:0000313" key="3">
    <source>
        <dbReference type="Proteomes" id="UP001207337"/>
    </source>
</evidence>
<dbReference type="RefSeq" id="WP_265791448.1">
    <property type="nucleotide sequence ID" value="NZ_BAABRS010000005.1"/>
</dbReference>
<organism evidence="2 3">
    <name type="scientific">Fodinibius salicampi</name>
    <dbReference type="NCBI Taxonomy" id="1920655"/>
    <lineage>
        <taxon>Bacteria</taxon>
        <taxon>Pseudomonadati</taxon>
        <taxon>Balneolota</taxon>
        <taxon>Balneolia</taxon>
        <taxon>Balneolales</taxon>
        <taxon>Balneolaceae</taxon>
        <taxon>Fodinibius</taxon>
    </lineage>
</organism>
<reference evidence="2 3" key="1">
    <citation type="submission" date="2021-11" db="EMBL/GenBank/DDBJ databases">
        <title>Aliifidinibius sp. nov., a new bacterium isolated from saline soil.</title>
        <authorList>
            <person name="Galisteo C."/>
            <person name="De La Haba R."/>
            <person name="Sanchez-Porro C."/>
            <person name="Ventosa A."/>
        </authorList>
    </citation>
    <scope>NUCLEOTIDE SEQUENCE [LARGE SCALE GENOMIC DNA]</scope>
    <source>
        <strain evidence="2 3">KACC 190600</strain>
    </source>
</reference>